<protein>
    <submittedName>
        <fullName evidence="8">Formate dehydrogenase o beta subunit</fullName>
        <ecNumber evidence="8">1.2.1.2</ecNumber>
    </submittedName>
</protein>
<evidence type="ECO:0000256" key="1">
    <source>
        <dbReference type="ARBA" id="ARBA00004196"/>
    </source>
</evidence>
<dbReference type="PANTHER" id="PTHR43545:SF4">
    <property type="entry name" value="IRON-SULFUR PROTEIN"/>
    <property type="match status" value="1"/>
</dbReference>
<accession>A0A0W8E8Z9</accession>
<evidence type="ECO:0000256" key="2">
    <source>
        <dbReference type="ARBA" id="ARBA00022485"/>
    </source>
</evidence>
<sequence>MSISRRNFLKRAAYSGIAATVVLSGVNKTAAAFNTNDEYGTIIDLSKCDGCAGLDAPRCVDACRNKNQDKFPQPEKPIMDYWPQPKHEDWSDKQNLTNRLTPYNWTYVQHLQVEYQGNMQEVHVPRRCLHCDNPPCSSLCPFGVNEKLPEGPVVINPNGCFGGAKCRDVCPWQIPQRQAGVGLYQEVAPKYAGGGVMYKCDLCYDLIQNGAEPACVSACPNNAISFGQKKDMQVYAKNWVEDNGGYLYGDLENGGTSTFYLSMIPFEAIHKAIIEQEVDGKPGKPGMPVGVANILDEPAGMAKSFLIAPVAGLLAAGLSVYKTMTGVDNNENS</sequence>
<dbReference type="AlphaFoldDB" id="A0A0W8E8Z9"/>
<feature type="domain" description="4Fe-4S ferredoxin-type" evidence="7">
    <location>
        <begin position="119"/>
        <end position="150"/>
    </location>
</feature>
<dbReference type="InterPro" id="IPR019546">
    <property type="entry name" value="TAT_signal_bac_arc"/>
</dbReference>
<dbReference type="PANTHER" id="PTHR43545">
    <property type="entry name" value="FORMATE DEHYDROGENASE, NITRATE-INDUCIBLE, IRON-SULFUR SUBUNIT"/>
    <property type="match status" value="1"/>
</dbReference>
<evidence type="ECO:0000256" key="5">
    <source>
        <dbReference type="ARBA" id="ARBA00023004"/>
    </source>
</evidence>
<dbReference type="SUPFAM" id="SSF54862">
    <property type="entry name" value="4Fe-4S ferredoxins"/>
    <property type="match status" value="1"/>
</dbReference>
<dbReference type="EC" id="1.2.1.2" evidence="8"/>
<proteinExistence type="predicted"/>
<evidence type="ECO:0000259" key="7">
    <source>
        <dbReference type="PROSITE" id="PS51379"/>
    </source>
</evidence>
<dbReference type="InterPro" id="IPR017896">
    <property type="entry name" value="4Fe4S_Fe-S-bd"/>
</dbReference>
<dbReference type="Gene3D" id="3.30.70.20">
    <property type="match status" value="2"/>
</dbReference>
<feature type="domain" description="4Fe-4S ferredoxin-type" evidence="7">
    <location>
        <begin position="151"/>
        <end position="180"/>
    </location>
</feature>
<organism evidence="8">
    <name type="scientific">hydrocarbon metagenome</name>
    <dbReference type="NCBI Taxonomy" id="938273"/>
    <lineage>
        <taxon>unclassified sequences</taxon>
        <taxon>metagenomes</taxon>
        <taxon>ecological metagenomes</taxon>
    </lineage>
</organism>
<keyword evidence="3" id="KW-0479">Metal-binding</keyword>
<keyword evidence="4" id="KW-0677">Repeat</keyword>
<dbReference type="InterPro" id="IPR051555">
    <property type="entry name" value="FDH_Electron_Transfer_Unit"/>
</dbReference>
<dbReference type="GO" id="GO:0051539">
    <property type="term" value="F:4 iron, 4 sulfur cluster binding"/>
    <property type="evidence" value="ECO:0007669"/>
    <property type="project" value="UniProtKB-KW"/>
</dbReference>
<evidence type="ECO:0000256" key="6">
    <source>
        <dbReference type="ARBA" id="ARBA00023014"/>
    </source>
</evidence>
<evidence type="ECO:0000313" key="8">
    <source>
        <dbReference type="EMBL" id="KUG05114.1"/>
    </source>
</evidence>
<evidence type="ECO:0000256" key="3">
    <source>
        <dbReference type="ARBA" id="ARBA00022723"/>
    </source>
</evidence>
<dbReference type="EMBL" id="LNQE01001829">
    <property type="protein sequence ID" value="KUG05114.1"/>
    <property type="molecule type" value="Genomic_DNA"/>
</dbReference>
<dbReference type="PROSITE" id="PS51379">
    <property type="entry name" value="4FE4S_FER_2"/>
    <property type="match status" value="2"/>
</dbReference>
<keyword evidence="6" id="KW-0411">Iron-sulfur</keyword>
<dbReference type="GO" id="GO:0046872">
    <property type="term" value="F:metal ion binding"/>
    <property type="evidence" value="ECO:0007669"/>
    <property type="project" value="UniProtKB-KW"/>
</dbReference>
<gene>
    <name evidence="8" type="ORF">ASZ90_017435</name>
</gene>
<dbReference type="InterPro" id="IPR006311">
    <property type="entry name" value="TAT_signal"/>
</dbReference>
<dbReference type="GO" id="GO:0016491">
    <property type="term" value="F:oxidoreductase activity"/>
    <property type="evidence" value="ECO:0007669"/>
    <property type="project" value="UniProtKB-KW"/>
</dbReference>
<keyword evidence="5" id="KW-0408">Iron</keyword>
<name>A0A0W8E8Z9_9ZZZZ</name>
<dbReference type="NCBIfam" id="TIGR01409">
    <property type="entry name" value="TAT_signal_seq"/>
    <property type="match status" value="1"/>
</dbReference>
<dbReference type="Pfam" id="PF13247">
    <property type="entry name" value="Fer4_11"/>
    <property type="match status" value="1"/>
</dbReference>
<dbReference type="GO" id="GO:0030313">
    <property type="term" value="C:cell envelope"/>
    <property type="evidence" value="ECO:0007669"/>
    <property type="project" value="UniProtKB-SubCell"/>
</dbReference>
<dbReference type="CDD" id="cd16368">
    <property type="entry name" value="DMSOR_beta_like"/>
    <property type="match status" value="1"/>
</dbReference>
<keyword evidence="8" id="KW-0560">Oxidoreductase</keyword>
<keyword evidence="2" id="KW-0004">4Fe-4S</keyword>
<comment type="caution">
    <text evidence="8">The sequence shown here is derived from an EMBL/GenBank/DDBJ whole genome shotgun (WGS) entry which is preliminary data.</text>
</comment>
<dbReference type="PROSITE" id="PS51318">
    <property type="entry name" value="TAT"/>
    <property type="match status" value="1"/>
</dbReference>
<reference evidence="8" key="1">
    <citation type="journal article" date="2015" name="Proc. Natl. Acad. Sci. U.S.A.">
        <title>Networks of energetic and metabolic interactions define dynamics in microbial communities.</title>
        <authorList>
            <person name="Embree M."/>
            <person name="Liu J.K."/>
            <person name="Al-Bassam M.M."/>
            <person name="Zengler K."/>
        </authorList>
    </citation>
    <scope>NUCLEOTIDE SEQUENCE</scope>
</reference>
<comment type="subcellular location">
    <subcellularLocation>
        <location evidence="1">Cell envelope</location>
    </subcellularLocation>
</comment>
<evidence type="ECO:0000256" key="4">
    <source>
        <dbReference type="ARBA" id="ARBA00022737"/>
    </source>
</evidence>